<keyword evidence="5 9" id="KW-0812">Transmembrane</keyword>
<evidence type="ECO:0000256" key="3">
    <source>
        <dbReference type="ARBA" id="ARBA00022475"/>
    </source>
</evidence>
<protein>
    <recommendedName>
        <fullName evidence="9">Apolipoprotein N-acyltransferase</fullName>
        <shortName evidence="9">ALP N-acyltransferase</shortName>
        <ecNumber evidence="9">2.3.1.269</ecNumber>
    </recommendedName>
</protein>
<feature type="domain" description="CN hydrolase" evidence="10">
    <location>
        <begin position="213"/>
        <end position="458"/>
    </location>
</feature>
<dbReference type="Proteomes" id="UP001523392">
    <property type="component" value="Unassembled WGS sequence"/>
</dbReference>
<dbReference type="Pfam" id="PF00795">
    <property type="entry name" value="CN_hydrolase"/>
    <property type="match status" value="1"/>
</dbReference>
<feature type="transmembrane region" description="Helical" evidence="9">
    <location>
        <begin position="180"/>
        <end position="199"/>
    </location>
</feature>
<dbReference type="Gene3D" id="3.60.110.10">
    <property type="entry name" value="Carbon-nitrogen hydrolase"/>
    <property type="match status" value="1"/>
</dbReference>
<evidence type="ECO:0000313" key="12">
    <source>
        <dbReference type="Proteomes" id="UP001523392"/>
    </source>
</evidence>
<feature type="transmembrane region" description="Helical" evidence="9">
    <location>
        <begin position="51"/>
        <end position="71"/>
    </location>
</feature>
<keyword evidence="3 9" id="KW-1003">Cell membrane</keyword>
<evidence type="ECO:0000256" key="4">
    <source>
        <dbReference type="ARBA" id="ARBA00022679"/>
    </source>
</evidence>
<comment type="subcellular location">
    <subcellularLocation>
        <location evidence="1 9">Cell membrane</location>
        <topology evidence="1 9">Multi-pass membrane protein</topology>
    </subcellularLocation>
</comment>
<keyword evidence="6 9" id="KW-1133">Transmembrane helix</keyword>
<evidence type="ECO:0000256" key="5">
    <source>
        <dbReference type="ARBA" id="ARBA00022692"/>
    </source>
</evidence>
<sequence length="496" mass="52368">MPPLLLAFGLGLISALALPPVHAVPVLLLAIPGLIRLVAAAPNWRRAAWLAFAWGWGHSLAGIYWVTHAILTDVEHYWWLVPLAAPALAIPLALFVIPPALVARALPPGWRRLAGFAGAWVLAELARGVLFTGFPWNLIGTVWAFAALPVQAAALIGVHGLSLVTILLAGLPLLPGWRPWAVGAAVLALFAGFGAWRLAQPQPEAPGVQVALVQGNITQEVKWRPEERLPNFRRYLELTAEAARAASPDLPLAVIWPETASPFLLAQDPEARRLAAEALTPNARLLGGTVRAVWDTGGALRELYNSLAVLDSAGEVQAVYDKGHLVPFGEYMPLAGLIPIRMVTGGMDFSAGPGPVTLSPPGLPPFGALICYEVIFPGAVTPTPRPAWLVNITNDGWFGISAGPWQHLAAARLRAVEEGLPLARAAQTGISALFDARGERLLMLPLDVKGVVAGPLPGALPPTPFARFGLALPLSLALLAVALGVLRGRGTAAVFC</sequence>
<feature type="transmembrane region" description="Helical" evidence="9">
    <location>
        <begin position="113"/>
        <end position="136"/>
    </location>
</feature>
<dbReference type="EC" id="2.3.1.269" evidence="9"/>
<evidence type="ECO:0000256" key="9">
    <source>
        <dbReference type="HAMAP-Rule" id="MF_01148"/>
    </source>
</evidence>
<dbReference type="EMBL" id="JAFIRR010000023">
    <property type="protein sequence ID" value="MCO6415335.1"/>
    <property type="molecule type" value="Genomic_DNA"/>
</dbReference>
<comment type="function">
    <text evidence="9">Catalyzes the phospholipid dependent N-acylation of the N-terminal cysteine of apolipoprotein, the last step in lipoprotein maturation.</text>
</comment>
<keyword evidence="12" id="KW-1185">Reference proteome</keyword>
<comment type="similarity">
    <text evidence="2 9">Belongs to the CN hydrolase family. Apolipoprotein N-acyltransferase subfamily.</text>
</comment>
<dbReference type="PANTHER" id="PTHR38686">
    <property type="entry name" value="APOLIPOPROTEIN N-ACYLTRANSFERASE"/>
    <property type="match status" value="1"/>
</dbReference>
<dbReference type="Pfam" id="PF20154">
    <property type="entry name" value="LNT_N"/>
    <property type="match status" value="1"/>
</dbReference>
<evidence type="ECO:0000256" key="6">
    <source>
        <dbReference type="ARBA" id="ARBA00022989"/>
    </source>
</evidence>
<dbReference type="CDD" id="cd07571">
    <property type="entry name" value="ALP_N-acyl_transferase"/>
    <property type="match status" value="1"/>
</dbReference>
<evidence type="ECO:0000256" key="1">
    <source>
        <dbReference type="ARBA" id="ARBA00004651"/>
    </source>
</evidence>
<feature type="transmembrane region" description="Helical" evidence="9">
    <location>
        <begin position="142"/>
        <end position="168"/>
    </location>
</feature>
<dbReference type="RefSeq" id="WP_252951932.1">
    <property type="nucleotide sequence ID" value="NZ_JAFIRR010000023.1"/>
</dbReference>
<evidence type="ECO:0000256" key="2">
    <source>
        <dbReference type="ARBA" id="ARBA00010065"/>
    </source>
</evidence>
<dbReference type="PROSITE" id="PS50263">
    <property type="entry name" value="CN_HYDROLASE"/>
    <property type="match status" value="1"/>
</dbReference>
<evidence type="ECO:0000259" key="10">
    <source>
        <dbReference type="PROSITE" id="PS50263"/>
    </source>
</evidence>
<accession>A0ABT1D2V6</accession>
<comment type="catalytic activity">
    <reaction evidence="9">
        <text>N-terminal S-1,2-diacyl-sn-glyceryl-L-cysteinyl-[lipoprotein] + a glycerophospholipid = N-acyl-S-1,2-diacyl-sn-glyceryl-L-cysteinyl-[lipoprotein] + a 2-acyl-sn-glycero-3-phospholipid + H(+)</text>
        <dbReference type="Rhea" id="RHEA:48228"/>
        <dbReference type="Rhea" id="RHEA-COMP:14681"/>
        <dbReference type="Rhea" id="RHEA-COMP:14684"/>
        <dbReference type="ChEBI" id="CHEBI:15378"/>
        <dbReference type="ChEBI" id="CHEBI:136912"/>
        <dbReference type="ChEBI" id="CHEBI:140656"/>
        <dbReference type="ChEBI" id="CHEBI:140657"/>
        <dbReference type="ChEBI" id="CHEBI:140660"/>
        <dbReference type="EC" id="2.3.1.269"/>
    </reaction>
</comment>
<proteinExistence type="inferred from homology"/>
<feature type="transmembrane region" description="Helical" evidence="9">
    <location>
        <begin position="77"/>
        <end position="101"/>
    </location>
</feature>
<keyword evidence="4 9" id="KW-0808">Transferase</keyword>
<evidence type="ECO:0000313" key="11">
    <source>
        <dbReference type="EMBL" id="MCO6415335.1"/>
    </source>
</evidence>
<name>A0ABT1D2V6_9PROT</name>
<keyword evidence="7 9" id="KW-0472">Membrane</keyword>
<dbReference type="InterPro" id="IPR045378">
    <property type="entry name" value="LNT_N"/>
</dbReference>
<comment type="pathway">
    <text evidence="9">Protein modification; lipoprotein biosynthesis (N-acyl transfer).</text>
</comment>
<reference evidence="11 12" key="1">
    <citation type="submission" date="2021-12" db="EMBL/GenBank/DDBJ databases">
        <title>Siccirubricoccus leaddurans sp. nov., a high concentration Zn2+ tolerance bacterium.</title>
        <authorList>
            <person name="Cao Y."/>
        </authorList>
    </citation>
    <scope>NUCLEOTIDE SEQUENCE [LARGE SCALE GENOMIC DNA]</scope>
    <source>
        <strain evidence="11 12">KC 17139</strain>
    </source>
</reference>
<keyword evidence="8 9" id="KW-0012">Acyltransferase</keyword>
<dbReference type="InterPro" id="IPR036526">
    <property type="entry name" value="C-N_Hydrolase_sf"/>
</dbReference>
<dbReference type="HAMAP" id="MF_01148">
    <property type="entry name" value="Lnt"/>
    <property type="match status" value="1"/>
</dbReference>
<organism evidence="11 12">
    <name type="scientific">Siccirubricoccus soli</name>
    <dbReference type="NCBI Taxonomy" id="2899147"/>
    <lineage>
        <taxon>Bacteria</taxon>
        <taxon>Pseudomonadati</taxon>
        <taxon>Pseudomonadota</taxon>
        <taxon>Alphaproteobacteria</taxon>
        <taxon>Acetobacterales</taxon>
        <taxon>Roseomonadaceae</taxon>
        <taxon>Siccirubricoccus</taxon>
    </lineage>
</organism>
<dbReference type="SUPFAM" id="SSF56317">
    <property type="entry name" value="Carbon-nitrogen hydrolase"/>
    <property type="match status" value="1"/>
</dbReference>
<dbReference type="NCBIfam" id="TIGR00546">
    <property type="entry name" value="lnt"/>
    <property type="match status" value="1"/>
</dbReference>
<dbReference type="InterPro" id="IPR004563">
    <property type="entry name" value="Apolipo_AcylTrfase"/>
</dbReference>
<comment type="caution">
    <text evidence="11">The sequence shown here is derived from an EMBL/GenBank/DDBJ whole genome shotgun (WGS) entry which is preliminary data.</text>
</comment>
<feature type="transmembrane region" description="Helical" evidence="9">
    <location>
        <begin position="465"/>
        <end position="486"/>
    </location>
</feature>
<evidence type="ECO:0000256" key="7">
    <source>
        <dbReference type="ARBA" id="ARBA00023136"/>
    </source>
</evidence>
<evidence type="ECO:0000256" key="8">
    <source>
        <dbReference type="ARBA" id="ARBA00023315"/>
    </source>
</evidence>
<dbReference type="InterPro" id="IPR003010">
    <property type="entry name" value="C-N_Hydrolase"/>
</dbReference>
<gene>
    <name evidence="9 11" type="primary">lnt</name>
    <name evidence="11" type="ORF">JYK14_03975</name>
</gene>
<dbReference type="PANTHER" id="PTHR38686:SF1">
    <property type="entry name" value="APOLIPOPROTEIN N-ACYLTRANSFERASE"/>
    <property type="match status" value="1"/>
</dbReference>